<keyword evidence="6 9" id="KW-0464">Manganese</keyword>
<dbReference type="InterPro" id="IPR013644">
    <property type="entry name" value="DXP_reductoisomerase_C"/>
</dbReference>
<feature type="binding site" evidence="9">
    <location>
        <position position="210"/>
    </location>
    <ligand>
        <name>1-deoxy-D-xylulose 5-phosphate</name>
        <dbReference type="ChEBI" id="CHEBI:57792"/>
    </ligand>
</feature>
<dbReference type="GO" id="GO:0030604">
    <property type="term" value="F:1-deoxy-D-xylulose-5-phosphate reductoisomerase activity"/>
    <property type="evidence" value="ECO:0007669"/>
    <property type="project" value="UniProtKB-UniRule"/>
</dbReference>
<feature type="domain" description="1-deoxy-D-xylulose 5-phosphate reductoisomerase N-terminal" evidence="10">
    <location>
        <begin position="5"/>
        <end position="130"/>
    </location>
</feature>
<keyword evidence="3 9" id="KW-0479">Metal-binding</keyword>
<dbReference type="InterPro" id="IPR003821">
    <property type="entry name" value="DXP_reductoisomerase"/>
</dbReference>
<name>A0A7X2T1B6_9CLOT</name>
<comment type="function">
    <text evidence="9">Catalyzes the NADPH-dependent rearrangement and reduction of 1-deoxy-D-xylulose-5-phosphate (DXP) to 2-C-methyl-D-erythritol 4-phosphate (MEP).</text>
</comment>
<dbReference type="NCBIfam" id="TIGR00243">
    <property type="entry name" value="Dxr"/>
    <property type="match status" value="1"/>
</dbReference>
<feature type="binding site" evidence="9">
    <location>
        <position position="122"/>
    </location>
    <ligand>
        <name>NADPH</name>
        <dbReference type="ChEBI" id="CHEBI:57783"/>
    </ligand>
</feature>
<dbReference type="InterPro" id="IPR013512">
    <property type="entry name" value="DXP_reductoisomerase_N"/>
</dbReference>
<keyword evidence="4 9" id="KW-0521">NADP</keyword>
<dbReference type="GO" id="GO:0070402">
    <property type="term" value="F:NADPH binding"/>
    <property type="evidence" value="ECO:0007669"/>
    <property type="project" value="InterPro"/>
</dbReference>
<evidence type="ECO:0000259" key="11">
    <source>
        <dbReference type="Pfam" id="PF08436"/>
    </source>
</evidence>
<dbReference type="PANTHER" id="PTHR30525:SF0">
    <property type="entry name" value="1-DEOXY-D-XYLULOSE 5-PHOSPHATE REDUCTOISOMERASE, CHLOROPLASTIC"/>
    <property type="match status" value="1"/>
</dbReference>
<feature type="binding site" evidence="9">
    <location>
        <position position="203"/>
    </location>
    <ligand>
        <name>NADPH</name>
        <dbReference type="ChEBI" id="CHEBI:57783"/>
    </ligand>
</feature>
<evidence type="ECO:0000313" key="14">
    <source>
        <dbReference type="Proteomes" id="UP000460287"/>
    </source>
</evidence>
<dbReference type="PIRSF" id="PIRSF006205">
    <property type="entry name" value="Dxp_reductismrs"/>
    <property type="match status" value="1"/>
</dbReference>
<organism evidence="13 14">
    <name type="scientific">Inconstantimicrobium porci</name>
    <dbReference type="NCBI Taxonomy" id="2652291"/>
    <lineage>
        <taxon>Bacteria</taxon>
        <taxon>Bacillati</taxon>
        <taxon>Bacillota</taxon>
        <taxon>Clostridia</taxon>
        <taxon>Eubacteriales</taxon>
        <taxon>Clostridiaceae</taxon>
        <taxon>Inconstantimicrobium</taxon>
    </lineage>
</organism>
<dbReference type="UniPathway" id="UPA00056">
    <property type="reaction ID" value="UER00092"/>
</dbReference>
<evidence type="ECO:0000313" key="13">
    <source>
        <dbReference type="EMBL" id="MSR91065.1"/>
    </source>
</evidence>
<dbReference type="Pfam" id="PF02670">
    <property type="entry name" value="DXP_reductoisom"/>
    <property type="match status" value="1"/>
</dbReference>
<gene>
    <name evidence="9" type="primary">dxr</name>
    <name evidence="13" type="ORF">FYJ33_06500</name>
</gene>
<feature type="binding site" evidence="9">
    <location>
        <position position="219"/>
    </location>
    <ligand>
        <name>1-deoxy-D-xylulose 5-phosphate</name>
        <dbReference type="ChEBI" id="CHEBI:57792"/>
    </ligand>
</feature>
<dbReference type="GO" id="GO:0016853">
    <property type="term" value="F:isomerase activity"/>
    <property type="evidence" value="ECO:0007669"/>
    <property type="project" value="UniProtKB-KW"/>
</dbReference>
<dbReference type="InterPro" id="IPR036169">
    <property type="entry name" value="DXPR_C_sf"/>
</dbReference>
<comment type="catalytic activity">
    <reaction evidence="8">
        <text>2-C-methyl-D-erythritol 4-phosphate + NADP(+) = 1-deoxy-D-xylulose 5-phosphate + NADPH + H(+)</text>
        <dbReference type="Rhea" id="RHEA:13717"/>
        <dbReference type="ChEBI" id="CHEBI:15378"/>
        <dbReference type="ChEBI" id="CHEBI:57783"/>
        <dbReference type="ChEBI" id="CHEBI:57792"/>
        <dbReference type="ChEBI" id="CHEBI:58262"/>
        <dbReference type="ChEBI" id="CHEBI:58349"/>
        <dbReference type="EC" id="1.1.1.267"/>
    </reaction>
    <physiologicalReaction direction="right-to-left" evidence="8">
        <dbReference type="Rhea" id="RHEA:13719"/>
    </physiologicalReaction>
</comment>
<evidence type="ECO:0000256" key="5">
    <source>
        <dbReference type="ARBA" id="ARBA00023002"/>
    </source>
</evidence>
<dbReference type="FunFam" id="3.40.50.720:FF:000045">
    <property type="entry name" value="1-deoxy-D-xylulose 5-phosphate reductoisomerase"/>
    <property type="match status" value="1"/>
</dbReference>
<dbReference type="Gene3D" id="1.10.1740.10">
    <property type="match status" value="1"/>
</dbReference>
<dbReference type="Pfam" id="PF08436">
    <property type="entry name" value="DXP_redisom_C"/>
    <property type="match status" value="1"/>
</dbReference>
<feature type="binding site" evidence="9">
    <location>
        <position position="11"/>
    </location>
    <ligand>
        <name>NADPH</name>
        <dbReference type="ChEBI" id="CHEBI:57783"/>
    </ligand>
</feature>
<dbReference type="SUPFAM" id="SSF55347">
    <property type="entry name" value="Glyceraldehyde-3-phosphate dehydrogenase-like, C-terminal domain"/>
    <property type="match status" value="1"/>
</dbReference>
<dbReference type="Pfam" id="PF13288">
    <property type="entry name" value="DXPR_C"/>
    <property type="match status" value="1"/>
</dbReference>
<evidence type="ECO:0000256" key="9">
    <source>
        <dbReference type="HAMAP-Rule" id="MF_00183"/>
    </source>
</evidence>
<dbReference type="Gene3D" id="3.40.50.720">
    <property type="entry name" value="NAD(P)-binding Rossmann-like Domain"/>
    <property type="match status" value="1"/>
</dbReference>
<evidence type="ECO:0000256" key="4">
    <source>
        <dbReference type="ARBA" id="ARBA00022857"/>
    </source>
</evidence>
<dbReference type="GO" id="GO:0030145">
    <property type="term" value="F:manganese ion binding"/>
    <property type="evidence" value="ECO:0007669"/>
    <property type="project" value="TreeGrafter"/>
</dbReference>
<comment type="pathway">
    <text evidence="1 9">Isoprenoid biosynthesis; isopentenyl diphosphate biosynthesis via DXP pathway; isopentenyl diphosphate from 1-deoxy-D-xylulose 5-phosphate: step 1/6.</text>
</comment>
<comment type="caution">
    <text evidence="13">The sequence shown here is derived from an EMBL/GenBank/DDBJ whole genome shotgun (WGS) entry which is preliminary data.</text>
</comment>
<feature type="binding site" evidence="9">
    <location>
        <position position="150"/>
    </location>
    <ligand>
        <name>Mn(2+)</name>
        <dbReference type="ChEBI" id="CHEBI:29035"/>
    </ligand>
</feature>
<dbReference type="RefSeq" id="WP_154530944.1">
    <property type="nucleotide sequence ID" value="NZ_VULX01000006.1"/>
</dbReference>
<feature type="domain" description="1-deoxy-D-xylulose 5-phosphate reductoisomerase C-terminal" evidence="11">
    <location>
        <begin position="144"/>
        <end position="227"/>
    </location>
</feature>
<reference evidence="13 14" key="1">
    <citation type="submission" date="2019-08" db="EMBL/GenBank/DDBJ databases">
        <title>In-depth cultivation of the pig gut microbiome towards novel bacterial diversity and tailored functional studies.</title>
        <authorList>
            <person name="Wylensek D."/>
            <person name="Hitch T.C.A."/>
            <person name="Clavel T."/>
        </authorList>
    </citation>
    <scope>NUCLEOTIDE SEQUENCE [LARGE SCALE GENOMIC DNA]</scope>
    <source>
        <strain evidence="13 14">WCA-383-APC-5B</strain>
    </source>
</reference>
<dbReference type="HAMAP" id="MF_00183">
    <property type="entry name" value="DXP_reductoisom"/>
    <property type="match status" value="1"/>
</dbReference>
<evidence type="ECO:0000259" key="12">
    <source>
        <dbReference type="Pfam" id="PF13288"/>
    </source>
</evidence>
<dbReference type="InterPro" id="IPR036291">
    <property type="entry name" value="NAD(P)-bd_dom_sf"/>
</dbReference>
<dbReference type="SUPFAM" id="SSF51735">
    <property type="entry name" value="NAD(P)-binding Rossmann-fold domains"/>
    <property type="match status" value="1"/>
</dbReference>
<proteinExistence type="inferred from homology"/>
<feature type="binding site" evidence="9">
    <location>
        <position position="197"/>
    </location>
    <ligand>
        <name>1-deoxy-D-xylulose 5-phosphate</name>
        <dbReference type="ChEBI" id="CHEBI:57792"/>
    </ligand>
</feature>
<feature type="binding site" evidence="9">
    <location>
        <position position="38"/>
    </location>
    <ligand>
        <name>NADPH</name>
        <dbReference type="ChEBI" id="CHEBI:57783"/>
    </ligand>
</feature>
<feature type="binding site" evidence="9">
    <location>
        <position position="174"/>
    </location>
    <ligand>
        <name>1-deoxy-D-xylulose 5-phosphate</name>
        <dbReference type="ChEBI" id="CHEBI:57792"/>
    </ligand>
</feature>
<comment type="similarity">
    <text evidence="2 9">Belongs to the DXR family.</text>
</comment>
<dbReference type="SUPFAM" id="SSF69055">
    <property type="entry name" value="1-deoxy-D-xylulose-5-phosphate reductoisomerase, C-terminal domain"/>
    <property type="match status" value="1"/>
</dbReference>
<evidence type="ECO:0000256" key="7">
    <source>
        <dbReference type="ARBA" id="ARBA00023229"/>
    </source>
</evidence>
<evidence type="ECO:0000256" key="3">
    <source>
        <dbReference type="ARBA" id="ARBA00022723"/>
    </source>
</evidence>
<feature type="binding site" evidence="9">
    <location>
        <position position="123"/>
    </location>
    <ligand>
        <name>1-deoxy-D-xylulose 5-phosphate</name>
        <dbReference type="ChEBI" id="CHEBI:57792"/>
    </ligand>
</feature>
<feature type="binding site" evidence="9">
    <location>
        <position position="148"/>
    </location>
    <ligand>
        <name>Mn(2+)</name>
        <dbReference type="ChEBI" id="CHEBI:29035"/>
    </ligand>
</feature>
<dbReference type="Proteomes" id="UP000460287">
    <property type="component" value="Unassembled WGS sequence"/>
</dbReference>
<dbReference type="InterPro" id="IPR026877">
    <property type="entry name" value="DXPR_C"/>
</dbReference>
<feature type="binding site" evidence="9">
    <location>
        <position position="215"/>
    </location>
    <ligand>
        <name>1-deoxy-D-xylulose 5-phosphate</name>
        <dbReference type="ChEBI" id="CHEBI:57792"/>
    </ligand>
</feature>
<keyword evidence="7 9" id="KW-0414">Isoprene biosynthesis</keyword>
<dbReference type="PANTHER" id="PTHR30525">
    <property type="entry name" value="1-DEOXY-D-XYLULOSE 5-PHOSPHATE REDUCTOISOMERASE"/>
    <property type="match status" value="1"/>
</dbReference>
<comment type="cofactor">
    <cofactor evidence="9">
        <name>Mg(2+)</name>
        <dbReference type="ChEBI" id="CHEBI:18420"/>
    </cofactor>
    <cofactor evidence="9">
        <name>Mn(2+)</name>
        <dbReference type="ChEBI" id="CHEBI:29035"/>
    </cofactor>
</comment>
<evidence type="ECO:0000256" key="2">
    <source>
        <dbReference type="ARBA" id="ARBA00006825"/>
    </source>
</evidence>
<comment type="caution">
    <text evidence="9">Lacks conserved residue(s) required for the propagation of feature annotation.</text>
</comment>
<evidence type="ECO:0000256" key="6">
    <source>
        <dbReference type="ARBA" id="ARBA00023211"/>
    </source>
</evidence>
<feature type="binding site" evidence="9">
    <location>
        <position position="124"/>
    </location>
    <ligand>
        <name>NADPH</name>
        <dbReference type="ChEBI" id="CHEBI:57783"/>
    </ligand>
</feature>
<feature type="binding site" evidence="9">
    <location>
        <position position="216"/>
    </location>
    <ligand>
        <name>1-deoxy-D-xylulose 5-phosphate</name>
        <dbReference type="ChEBI" id="CHEBI:57792"/>
    </ligand>
</feature>
<feature type="binding site" evidence="9">
    <location>
        <position position="12"/>
    </location>
    <ligand>
        <name>NADPH</name>
        <dbReference type="ChEBI" id="CHEBI:57783"/>
    </ligand>
</feature>
<feature type="binding site" evidence="9">
    <location>
        <position position="219"/>
    </location>
    <ligand>
        <name>Mn(2+)</name>
        <dbReference type="ChEBI" id="CHEBI:29035"/>
    </ligand>
</feature>
<accession>A0A7X2T1B6</accession>
<keyword evidence="14" id="KW-1185">Reference proteome</keyword>
<protein>
    <recommendedName>
        <fullName evidence="9">1-deoxy-D-xylulose 5-phosphate reductoisomerase</fullName>
        <shortName evidence="9">DXP reductoisomerase</shortName>
        <ecNumber evidence="9">1.1.1.267</ecNumber>
    </recommendedName>
    <alternativeName>
        <fullName evidence="9">1-deoxyxylulose-5-phosphate reductoisomerase</fullName>
    </alternativeName>
    <alternativeName>
        <fullName evidence="9">2-C-methyl-D-erythritol 4-phosphate synthase</fullName>
    </alternativeName>
</protein>
<feature type="binding site" evidence="9">
    <location>
        <position position="13"/>
    </location>
    <ligand>
        <name>NADPH</name>
        <dbReference type="ChEBI" id="CHEBI:57783"/>
    </ligand>
</feature>
<feature type="domain" description="DXP reductoisomerase C-terminal" evidence="12">
    <location>
        <begin position="259"/>
        <end position="376"/>
    </location>
</feature>
<feature type="binding site" evidence="9">
    <location>
        <position position="14"/>
    </location>
    <ligand>
        <name>NADPH</name>
        <dbReference type="ChEBI" id="CHEBI:57783"/>
    </ligand>
</feature>
<dbReference type="GO" id="GO:0051484">
    <property type="term" value="P:isopentenyl diphosphate biosynthetic process, methylerythritol 4-phosphate pathway involved in terpenoid biosynthetic process"/>
    <property type="evidence" value="ECO:0007669"/>
    <property type="project" value="UniProtKB-ARBA"/>
</dbReference>
<dbReference type="EC" id="1.1.1.267" evidence="9"/>
<feature type="binding site" evidence="9">
    <location>
        <position position="150"/>
    </location>
    <ligand>
        <name>1-deoxy-D-xylulose 5-phosphate</name>
        <dbReference type="ChEBI" id="CHEBI:57792"/>
    </ligand>
</feature>
<keyword evidence="5 9" id="KW-0560">Oxidoreductase</keyword>
<dbReference type="EMBL" id="VULX01000006">
    <property type="protein sequence ID" value="MSR91065.1"/>
    <property type="molecule type" value="Genomic_DNA"/>
</dbReference>
<evidence type="ECO:0000256" key="1">
    <source>
        <dbReference type="ARBA" id="ARBA00005094"/>
    </source>
</evidence>
<evidence type="ECO:0000259" key="10">
    <source>
        <dbReference type="Pfam" id="PF02670"/>
    </source>
</evidence>
<feature type="binding site" evidence="9">
    <location>
        <position position="149"/>
    </location>
    <ligand>
        <name>1-deoxy-D-xylulose 5-phosphate</name>
        <dbReference type="ChEBI" id="CHEBI:57792"/>
    </ligand>
</feature>
<keyword evidence="9" id="KW-0460">Magnesium</keyword>
<dbReference type="AlphaFoldDB" id="A0A7X2T1B6"/>
<dbReference type="NCBIfam" id="NF009114">
    <property type="entry name" value="PRK12464.1"/>
    <property type="match status" value="1"/>
</dbReference>
<keyword evidence="13" id="KW-0413">Isomerase</keyword>
<sequence length="383" mass="42460">MAKNISILGSTGSIGTQTLEVVRDLMNINVIGLTANTNIDLIEKQIDEFNPKVVAIMDEDKAKELTERVKGKDVEILSGLNGLVKVATLDEIDTVVTSVVGNIGLKPTYEAIKSGKDIALANKETLVSAGKLITDAVKEYNVKMYPVDSEHSAIFQSLQGNSGNKIRRILLTASGGPFRGKDRNYLKNVTVEQALNHPNWSMGRKITIDSASLMNKGLEVIEAKYLFDVDVKDIEVLIHPQSIVHSAVEYEDGAVMAQMGEPDMKVPIQYALTYPKRIKNDYPKVDFGFRNSLTFEKPDMDTFRCLSLAYKALEIGGTMTTVLNGANEVAVSRFLDNDIKFLEIAEIIEKTMEAHTVQYDYTIDDLLEADKWAKEYASKIVIK</sequence>
<evidence type="ECO:0000256" key="8">
    <source>
        <dbReference type="ARBA" id="ARBA00048543"/>
    </source>
</evidence>